<evidence type="ECO:0000313" key="2">
    <source>
        <dbReference type="Proteomes" id="UP001138894"/>
    </source>
</evidence>
<reference evidence="1" key="1">
    <citation type="submission" date="2021-04" db="EMBL/GenBank/DDBJ databases">
        <authorList>
            <person name="Pira H."/>
            <person name="Risdian C."/>
            <person name="Wink J."/>
        </authorList>
    </citation>
    <scope>NUCLEOTIDE SEQUENCE</scope>
    <source>
        <strain evidence="1">WHY3</strain>
    </source>
</reference>
<sequence>MATNTKHNLINCYYAGGSEFGDQLEAFLEASDKNTLPIDITKSMPSDTQWHDMAKRLGVSLKSFLNTERVDEFYEKDSYSEESLVKIINKNPKAFIGAIVMEGDRIAHITRYTELLEFYDVDSAGLEKTFHHQEATTKSQTKDDDFV</sequence>
<dbReference type="EMBL" id="JAGSPD010000002">
    <property type="protein sequence ID" value="MBV7268121.1"/>
    <property type="molecule type" value="Genomic_DNA"/>
</dbReference>
<gene>
    <name evidence="1" type="ORF">KCG49_02820</name>
</gene>
<dbReference type="AlphaFoldDB" id="A0A9X1JMB2"/>
<organism evidence="1 2">
    <name type="scientific">Winogradskyella luteola</name>
    <dbReference type="NCBI Taxonomy" id="2828330"/>
    <lineage>
        <taxon>Bacteria</taxon>
        <taxon>Pseudomonadati</taxon>
        <taxon>Bacteroidota</taxon>
        <taxon>Flavobacteriia</taxon>
        <taxon>Flavobacteriales</taxon>
        <taxon>Flavobacteriaceae</taxon>
        <taxon>Winogradskyella</taxon>
    </lineage>
</organism>
<dbReference type="RefSeq" id="WP_218544669.1">
    <property type="nucleotide sequence ID" value="NZ_JAGSPD010000002.1"/>
</dbReference>
<protein>
    <submittedName>
        <fullName evidence="1">Uncharacterized protein</fullName>
    </submittedName>
</protein>
<keyword evidence="2" id="KW-1185">Reference proteome</keyword>
<name>A0A9X1JMB2_9FLAO</name>
<dbReference type="Proteomes" id="UP001138894">
    <property type="component" value="Unassembled WGS sequence"/>
</dbReference>
<evidence type="ECO:0000313" key="1">
    <source>
        <dbReference type="EMBL" id="MBV7268121.1"/>
    </source>
</evidence>
<accession>A0A9X1JMB2</accession>
<comment type="caution">
    <text evidence="1">The sequence shown here is derived from an EMBL/GenBank/DDBJ whole genome shotgun (WGS) entry which is preliminary data.</text>
</comment>
<proteinExistence type="predicted"/>